<dbReference type="PRINTS" id="PR00237">
    <property type="entry name" value="GPCRRHODOPSN"/>
</dbReference>
<feature type="transmembrane region" description="Helical" evidence="12">
    <location>
        <begin position="33"/>
        <end position="53"/>
    </location>
</feature>
<evidence type="ECO:0000256" key="6">
    <source>
        <dbReference type="ARBA" id="ARBA00023157"/>
    </source>
</evidence>
<keyword evidence="7 11" id="KW-0675">Receptor</keyword>
<evidence type="ECO:0000256" key="12">
    <source>
        <dbReference type="SAM" id="Phobius"/>
    </source>
</evidence>
<feature type="transmembrane region" description="Helical" evidence="12">
    <location>
        <begin position="94"/>
        <end position="124"/>
    </location>
</feature>
<keyword evidence="8" id="KW-0325">Glycoprotein</keyword>
<evidence type="ECO:0000256" key="3">
    <source>
        <dbReference type="ARBA" id="ARBA00022989"/>
    </source>
</evidence>
<feature type="transmembrane region" description="Helical" evidence="12">
    <location>
        <begin position="65"/>
        <end position="88"/>
    </location>
</feature>
<dbReference type="PANTHER" id="PTHR24225">
    <property type="entry name" value="CHEMOTACTIC RECEPTOR"/>
    <property type="match status" value="1"/>
</dbReference>
<feature type="transmembrane region" description="Helical" evidence="12">
    <location>
        <begin position="231"/>
        <end position="252"/>
    </location>
</feature>
<dbReference type="InterPro" id="IPR000276">
    <property type="entry name" value="GPCR_Rhodpsn"/>
</dbReference>
<dbReference type="InterPro" id="IPR000826">
    <property type="entry name" value="Formyl_rcpt-rel"/>
</dbReference>
<dbReference type="InterPro" id="IPR017452">
    <property type="entry name" value="GPCR_Rhodpsn_7TM"/>
</dbReference>
<dbReference type="Pfam" id="PF00001">
    <property type="entry name" value="7tm_1"/>
    <property type="match status" value="1"/>
</dbReference>
<evidence type="ECO:0000256" key="4">
    <source>
        <dbReference type="ARBA" id="ARBA00023040"/>
    </source>
</evidence>
<comment type="subcellular location">
    <subcellularLocation>
        <location evidence="1">Membrane</location>
        <topology evidence="1">Multi-pass membrane protein</topology>
    </subcellularLocation>
</comment>
<dbReference type="Gene3D" id="1.20.1070.10">
    <property type="entry name" value="Rhodopsin 7-helix transmembrane proteins"/>
    <property type="match status" value="1"/>
</dbReference>
<name>A0A0M3PB86_9POXV</name>
<dbReference type="PROSITE" id="PS50262">
    <property type="entry name" value="G_PROTEIN_RECEP_F1_2"/>
    <property type="match status" value="1"/>
</dbReference>
<evidence type="ECO:0000256" key="8">
    <source>
        <dbReference type="ARBA" id="ARBA00023180"/>
    </source>
</evidence>
<comment type="similarity">
    <text evidence="11">Belongs to the G-protein coupled receptor 1 family.</text>
</comment>
<feature type="domain" description="G-protein coupled receptors family 1 profile" evidence="13">
    <location>
        <begin position="46"/>
        <end position="291"/>
    </location>
</feature>
<evidence type="ECO:0000256" key="5">
    <source>
        <dbReference type="ARBA" id="ARBA00023136"/>
    </source>
</evidence>
<organism evidence="14 15">
    <name type="scientific">Turkeypox virus</name>
    <dbReference type="NCBI Taxonomy" id="336486"/>
    <lineage>
        <taxon>Viruses</taxon>
        <taxon>Varidnaviria</taxon>
        <taxon>Bamfordvirae</taxon>
        <taxon>Nucleocytoviricota</taxon>
        <taxon>Pokkesviricetes</taxon>
        <taxon>Chitovirales</taxon>
        <taxon>Poxviridae</taxon>
        <taxon>Chordopoxvirinae</taxon>
        <taxon>Avipoxvirus</taxon>
        <taxon>Avipoxvirus turkeypox</taxon>
    </lineage>
</organism>
<comment type="similarity">
    <text evidence="10">Belongs to the chemokine-like receptor (CMKLR) family.</text>
</comment>
<dbReference type="RefSeq" id="YP_009177027.1">
    <property type="nucleotide sequence ID" value="NC_028238.1"/>
</dbReference>
<evidence type="ECO:0000256" key="9">
    <source>
        <dbReference type="ARBA" id="ARBA00023224"/>
    </source>
</evidence>
<evidence type="ECO:0000259" key="13">
    <source>
        <dbReference type="PROSITE" id="PS50262"/>
    </source>
</evidence>
<evidence type="ECO:0000256" key="11">
    <source>
        <dbReference type="RuleBase" id="RU000688"/>
    </source>
</evidence>
<proteinExistence type="inferred from homology"/>
<dbReference type="GO" id="GO:0004930">
    <property type="term" value="F:G protein-coupled receptor activity"/>
    <property type="evidence" value="ECO:0007669"/>
    <property type="project" value="UniProtKB-KW"/>
</dbReference>
<dbReference type="PANTHER" id="PTHR24225:SF74">
    <property type="entry name" value="CHEMOKINE-LIKE RECEPTOR 1"/>
    <property type="match status" value="1"/>
</dbReference>
<evidence type="ECO:0000256" key="1">
    <source>
        <dbReference type="ARBA" id="ARBA00004141"/>
    </source>
</evidence>
<dbReference type="GO" id="GO:0004875">
    <property type="term" value="F:complement receptor activity"/>
    <property type="evidence" value="ECO:0007669"/>
    <property type="project" value="TreeGrafter"/>
</dbReference>
<dbReference type="PROSITE" id="PS00237">
    <property type="entry name" value="G_PROTEIN_RECEP_F1_1"/>
    <property type="match status" value="1"/>
</dbReference>
<dbReference type="EMBL" id="KP728110">
    <property type="protein sequence ID" value="ALA62380.1"/>
    <property type="molecule type" value="Genomic_DNA"/>
</dbReference>
<dbReference type="OrthoDB" id="6769at10239"/>
<dbReference type="Proteomes" id="UP000142477">
    <property type="component" value="Segment"/>
</dbReference>
<dbReference type="GO" id="GO:0007204">
    <property type="term" value="P:positive regulation of cytosolic calcium ion concentration"/>
    <property type="evidence" value="ECO:0007669"/>
    <property type="project" value="TreeGrafter"/>
</dbReference>
<evidence type="ECO:0000313" key="15">
    <source>
        <dbReference type="Proteomes" id="UP000142477"/>
    </source>
</evidence>
<keyword evidence="6" id="KW-1015">Disulfide bond</keyword>
<dbReference type="GO" id="GO:0007200">
    <property type="term" value="P:phospholipase C-activating G protein-coupled receptor signaling pathway"/>
    <property type="evidence" value="ECO:0007669"/>
    <property type="project" value="TreeGrafter"/>
</dbReference>
<evidence type="ECO:0000256" key="2">
    <source>
        <dbReference type="ARBA" id="ARBA00022692"/>
    </source>
</evidence>
<feature type="transmembrane region" description="Helical" evidence="12">
    <location>
        <begin position="195"/>
        <end position="219"/>
    </location>
</feature>
<dbReference type="GeneID" id="26122696"/>
<keyword evidence="4 11" id="KW-0297">G-protein coupled receptor</keyword>
<evidence type="ECO:0000256" key="7">
    <source>
        <dbReference type="ARBA" id="ARBA00023170"/>
    </source>
</evidence>
<protein>
    <submittedName>
        <fullName evidence="14">G protein-coupled receptor-like protein</fullName>
    </submittedName>
</protein>
<keyword evidence="5 12" id="KW-0472">Membrane</keyword>
<keyword evidence="3 12" id="KW-1133">Transmembrane helix</keyword>
<dbReference type="SUPFAM" id="SSF81321">
    <property type="entry name" value="Family A G protein-coupled receptor-like"/>
    <property type="match status" value="1"/>
</dbReference>
<feature type="transmembrane region" description="Helical" evidence="12">
    <location>
        <begin position="272"/>
        <end position="294"/>
    </location>
</feature>
<keyword evidence="9 11" id="KW-0807">Transducer</keyword>
<keyword evidence="15" id="KW-1185">Reference proteome</keyword>
<reference evidence="14 15" key="1">
    <citation type="journal article" date="2015" name="Infect. Genet. Evol.">
        <title>Unique genomic organization of a novel Avipoxvirus detected in turkey (Meleagris gallopavo).</title>
        <authorList>
            <person name="Banyai K."/>
            <person name="Palya V."/>
            <person name="Denes B."/>
            <person name="Glavits R."/>
            <person name="Ivanics E."/>
            <person name="Horvath B."/>
            <person name="Farkas S.L."/>
            <person name="Marton S."/>
            <person name="Balint A."/>
            <person name="Gyuranecz M."/>
            <person name="Erdelyi K."/>
            <person name="Dan A."/>
        </authorList>
    </citation>
    <scope>NUCLEOTIDE SEQUENCE [LARGE SCALE GENOMIC DNA]</scope>
    <source>
        <strain evidence="14 15">TKPV-HU1124/2011</strain>
    </source>
</reference>
<sequence>MEEYTSAENYSYEDFSEFAPTGYSSNFTHVLTIIIYVCAFIIGLPCNCIVIWLTGFKWRYAITNLWYLNLAIADLLFVLFLPLEISYISSNYNWIFGVISCKISGFIFQVGALTSVLFLTLINFDRYAMLYHKGFCNKNRSIKKAIALISMVWIISINLSIPHLYFRTTYGDEKIECFDSFYMDWNESAVTRNTIFGILLIIGYIIPVIIILFSYYGILLYRQKSPITKNTLWLISGITLLFMIFWTPYHIFSLVYIVGFHEYDIFKILINTMPIVTSMVFLNSCMNPVIYIALSKYLNADISITESMRLLLAEDDNTILTSVVQY</sequence>
<dbReference type="GO" id="GO:0005886">
    <property type="term" value="C:plasma membrane"/>
    <property type="evidence" value="ECO:0007669"/>
    <property type="project" value="TreeGrafter"/>
</dbReference>
<evidence type="ECO:0000313" key="14">
    <source>
        <dbReference type="EMBL" id="ALA62380.1"/>
    </source>
</evidence>
<dbReference type="KEGG" id="vg:26122696"/>
<feature type="transmembrane region" description="Helical" evidence="12">
    <location>
        <begin position="145"/>
        <end position="166"/>
    </location>
</feature>
<evidence type="ECO:0000256" key="10">
    <source>
        <dbReference type="ARBA" id="ARBA00025736"/>
    </source>
</evidence>
<keyword evidence="2 11" id="KW-0812">Transmembrane</keyword>
<accession>A0A0M3PB86</accession>